<name>A0A8B6BMX0_MYTGA</name>
<dbReference type="AlphaFoldDB" id="A0A8B6BMX0"/>
<feature type="domain" description="DZIP3-like HEPN" evidence="1">
    <location>
        <begin position="12"/>
        <end position="96"/>
    </location>
</feature>
<dbReference type="OrthoDB" id="10357098at2759"/>
<reference evidence="2" key="1">
    <citation type="submission" date="2018-11" db="EMBL/GenBank/DDBJ databases">
        <authorList>
            <person name="Alioto T."/>
            <person name="Alioto T."/>
        </authorList>
    </citation>
    <scope>NUCLEOTIDE SEQUENCE</scope>
</reference>
<proteinExistence type="predicted"/>
<evidence type="ECO:0000313" key="2">
    <source>
        <dbReference type="EMBL" id="VDH92339.1"/>
    </source>
</evidence>
<protein>
    <recommendedName>
        <fullName evidence="1">DZIP3-like HEPN domain-containing protein</fullName>
    </recommendedName>
</protein>
<gene>
    <name evidence="2" type="ORF">MGAL_10B006794</name>
</gene>
<dbReference type="Proteomes" id="UP000596742">
    <property type="component" value="Unassembled WGS sequence"/>
</dbReference>
<keyword evidence="3" id="KW-1185">Reference proteome</keyword>
<dbReference type="EMBL" id="UYJE01000339">
    <property type="protein sequence ID" value="VDH92339.1"/>
    <property type="molecule type" value="Genomic_DNA"/>
</dbReference>
<sequence length="623" mass="71756">MMHQSIQDSTAKTATSDDFDIRLMTYLLSSLAKIEVGDLFPVQSDTRTGAMISRIKFIGNEINQNLEGKLPEDVFNQHWTDIGQAVLNLASLCQLNIEDDPRKILMIDKLRGLNPVDINNKTLGRFIDMSENVPALILQKLIDEYCINQQKTIEDLLKEAKHQLHHKRMIADACCNCKTELLSNYKPISEKEWKALYEINKSSNSHFCKSHPRNCSGIFVPKRIDTGDLSVSKVLILNIPDMLTYMISRLCVNGFDIFLILNKHTLYHSMEINVCCKCNTLTTGNTGRSIINAKEWNNLFSKDDTACQSSYKDCCCQYSVRNKIKQSDIDETLLSKICHVAGPIGILIKIEQDPLLYFLNWSVDVQPLSSALTELVNIIDDEKIIGSVLSFILPHSNDSIADRSDTRLWISKHLRQHKARTEQQLQILIPNEDGLNVKSVHIPKGFSLPVRTKTITDLTTEENNFLVVVYGLIQIIYPLIKKEFETQCPDHVFGEIRASIFEQQTVNYRRKENYNIQNKRIHLTQVQQQRLFSQTREDIKNSDFELMVYILKKRSNDKWNREYINQLNILRKIRREIVYSSCGVLDRSKFNNILTLISEAVSFFGGETYMKELSRLQHIKNIL</sequence>
<feature type="non-terminal residue" evidence="2">
    <location>
        <position position="623"/>
    </location>
</feature>
<evidence type="ECO:0000313" key="3">
    <source>
        <dbReference type="Proteomes" id="UP000596742"/>
    </source>
</evidence>
<organism evidence="2 3">
    <name type="scientific">Mytilus galloprovincialis</name>
    <name type="common">Mediterranean mussel</name>
    <dbReference type="NCBI Taxonomy" id="29158"/>
    <lineage>
        <taxon>Eukaryota</taxon>
        <taxon>Metazoa</taxon>
        <taxon>Spiralia</taxon>
        <taxon>Lophotrochozoa</taxon>
        <taxon>Mollusca</taxon>
        <taxon>Bivalvia</taxon>
        <taxon>Autobranchia</taxon>
        <taxon>Pteriomorphia</taxon>
        <taxon>Mytilida</taxon>
        <taxon>Mytiloidea</taxon>
        <taxon>Mytilidae</taxon>
        <taxon>Mytilinae</taxon>
        <taxon>Mytilus</taxon>
    </lineage>
</organism>
<evidence type="ECO:0000259" key="1">
    <source>
        <dbReference type="Pfam" id="PF18738"/>
    </source>
</evidence>
<accession>A0A8B6BMX0</accession>
<dbReference type="Pfam" id="PF18738">
    <property type="entry name" value="HEPN_DZIP3"/>
    <property type="match status" value="1"/>
</dbReference>
<comment type="caution">
    <text evidence="2">The sequence shown here is derived from an EMBL/GenBank/DDBJ whole genome shotgun (WGS) entry which is preliminary data.</text>
</comment>
<dbReference type="InterPro" id="IPR041249">
    <property type="entry name" value="HEPN_DZIP3"/>
</dbReference>